<dbReference type="FunFam" id="3.90.400.10:FF:000002">
    <property type="entry name" value="Sucrose isomerase"/>
    <property type="match status" value="1"/>
</dbReference>
<feature type="domain" description="Glycosyl hydrolase family 13 catalytic" evidence="4">
    <location>
        <begin position="13"/>
        <end position="385"/>
    </location>
</feature>
<dbReference type="PANTHER" id="PTHR10357">
    <property type="entry name" value="ALPHA-AMYLASE FAMILY MEMBER"/>
    <property type="match status" value="1"/>
</dbReference>
<dbReference type="InterPro" id="IPR017853">
    <property type="entry name" value="GH"/>
</dbReference>
<feature type="non-terminal residue" evidence="5">
    <location>
        <position position="385"/>
    </location>
</feature>
<evidence type="ECO:0000313" key="5">
    <source>
        <dbReference type="EMBL" id="GAF67739.1"/>
    </source>
</evidence>
<dbReference type="Pfam" id="PF00128">
    <property type="entry name" value="Alpha-amylase"/>
    <property type="match status" value="1"/>
</dbReference>
<evidence type="ECO:0000256" key="1">
    <source>
        <dbReference type="ARBA" id="ARBA00008061"/>
    </source>
</evidence>
<dbReference type="SUPFAM" id="SSF51445">
    <property type="entry name" value="(Trans)glycosidases"/>
    <property type="match status" value="1"/>
</dbReference>
<dbReference type="InterPro" id="IPR006047">
    <property type="entry name" value="GH13_cat_dom"/>
</dbReference>
<organism evidence="5">
    <name type="scientific">marine sediment metagenome</name>
    <dbReference type="NCBI Taxonomy" id="412755"/>
    <lineage>
        <taxon>unclassified sequences</taxon>
        <taxon>metagenomes</taxon>
        <taxon>ecological metagenomes</taxon>
    </lineage>
</organism>
<evidence type="ECO:0000259" key="4">
    <source>
        <dbReference type="SMART" id="SM00642"/>
    </source>
</evidence>
<evidence type="ECO:0000256" key="2">
    <source>
        <dbReference type="ARBA" id="ARBA00022801"/>
    </source>
</evidence>
<evidence type="ECO:0000256" key="3">
    <source>
        <dbReference type="ARBA" id="ARBA00023295"/>
    </source>
</evidence>
<dbReference type="CDD" id="cd11333">
    <property type="entry name" value="AmyAc_SI_OligoGlu_DGase"/>
    <property type="match status" value="1"/>
</dbReference>
<dbReference type="FunFam" id="3.20.20.80:FF:000064">
    <property type="entry name" value="Oligo-1,6-glucosidase"/>
    <property type="match status" value="2"/>
</dbReference>
<dbReference type="GO" id="GO:0004556">
    <property type="term" value="F:alpha-amylase activity"/>
    <property type="evidence" value="ECO:0007669"/>
    <property type="project" value="TreeGrafter"/>
</dbReference>
<gene>
    <name evidence="5" type="ORF">S01H1_12320</name>
</gene>
<dbReference type="EMBL" id="BARS01006315">
    <property type="protein sequence ID" value="GAF67739.1"/>
    <property type="molecule type" value="Genomic_DNA"/>
</dbReference>
<proteinExistence type="inferred from homology"/>
<keyword evidence="2" id="KW-0378">Hydrolase</keyword>
<dbReference type="AlphaFoldDB" id="X0RFP8"/>
<comment type="caution">
    <text evidence="5">The sequence shown here is derived from an EMBL/GenBank/DDBJ whole genome shotgun (WGS) entry which is preliminary data.</text>
</comment>
<name>X0RFP8_9ZZZZ</name>
<dbReference type="SMART" id="SM00642">
    <property type="entry name" value="Aamy"/>
    <property type="match status" value="1"/>
</dbReference>
<sequence length="385" mass="45708">MDQKWWKEAIVYQIYPRSFKDRNGDGIGDLPGVIQKLDYLKNLGVDVIWLCPVYKSPNNDNGYDISDYQDIMDEFGDMKDMEKLLEETHKKDMKLIMDLVVNHTSDEHPWFIESRSSLDNPYRDFYIWRKGENSLPPNNWGSVFGGSAWEYDERTQEYYLHLFSKKQPDLNWENPRVREEIYKMMKWWFDKGINGFRMDTVNMFSKVPGLPDGKIIKGYKYGDGSPYFLNGPRIHEYLQEMNKKVLSKYDIMTVGETPGTAPQTAAKYVHRDRHELNMVFHFELMDIDHDPINKWESKEWKLTELKEIFTKWYDGLKEKGWNSLFMNNHDQPRMVSRFGDDKKYSIESAKMLATLLYTLPGTSYIYQGEEIGMTNVTFDDIENYR</sequence>
<reference evidence="5" key="1">
    <citation type="journal article" date="2014" name="Front. Microbiol.">
        <title>High frequency of phylogenetically diverse reductive dehalogenase-homologous genes in deep subseafloor sedimentary metagenomes.</title>
        <authorList>
            <person name="Kawai M."/>
            <person name="Futagami T."/>
            <person name="Toyoda A."/>
            <person name="Takaki Y."/>
            <person name="Nishi S."/>
            <person name="Hori S."/>
            <person name="Arai W."/>
            <person name="Tsubouchi T."/>
            <person name="Morono Y."/>
            <person name="Uchiyama I."/>
            <person name="Ito T."/>
            <person name="Fujiyama A."/>
            <person name="Inagaki F."/>
            <person name="Takami H."/>
        </authorList>
    </citation>
    <scope>NUCLEOTIDE SEQUENCE</scope>
    <source>
        <strain evidence="5">Expedition CK06-06</strain>
    </source>
</reference>
<dbReference type="InterPro" id="IPR045857">
    <property type="entry name" value="O16G_dom_2"/>
</dbReference>
<dbReference type="GO" id="GO:0009313">
    <property type="term" value="P:oligosaccharide catabolic process"/>
    <property type="evidence" value="ECO:0007669"/>
    <property type="project" value="TreeGrafter"/>
</dbReference>
<accession>X0RFP8</accession>
<dbReference type="Gene3D" id="3.90.400.10">
    <property type="entry name" value="Oligo-1,6-glucosidase, Domain 2"/>
    <property type="match status" value="1"/>
</dbReference>
<dbReference type="PANTHER" id="PTHR10357:SF184">
    <property type="entry name" value="OLIGO-1,6-GLUCOSIDASE 1"/>
    <property type="match status" value="1"/>
</dbReference>
<protein>
    <recommendedName>
        <fullName evidence="4">Glycosyl hydrolase family 13 catalytic domain-containing protein</fullName>
    </recommendedName>
</protein>
<keyword evidence="3" id="KW-0326">Glycosidase</keyword>
<comment type="similarity">
    <text evidence="1">Belongs to the glycosyl hydrolase 13 family.</text>
</comment>
<dbReference type="Gene3D" id="3.20.20.80">
    <property type="entry name" value="Glycosidases"/>
    <property type="match status" value="1"/>
</dbReference>